<gene>
    <name evidence="2" type="ORF">BDZ90DRAFT_156541</name>
</gene>
<dbReference type="GeneID" id="37025398"/>
<dbReference type="RefSeq" id="XP_025362527.1">
    <property type="nucleotide sequence ID" value="XM_025503575.1"/>
</dbReference>
<proteinExistence type="predicted"/>
<evidence type="ECO:0000313" key="2">
    <source>
        <dbReference type="EMBL" id="PWN27915.1"/>
    </source>
</evidence>
<name>A0A316UXP6_9BASI</name>
<reference evidence="2 3" key="1">
    <citation type="journal article" date="2018" name="Mol. Biol. Evol.">
        <title>Broad Genomic Sampling Reveals a Smut Pathogenic Ancestry of the Fungal Clade Ustilaginomycotina.</title>
        <authorList>
            <person name="Kijpornyongpan T."/>
            <person name="Mondo S.J."/>
            <person name="Barry K."/>
            <person name="Sandor L."/>
            <person name="Lee J."/>
            <person name="Lipzen A."/>
            <person name="Pangilinan J."/>
            <person name="LaButti K."/>
            <person name="Hainaut M."/>
            <person name="Henrissat B."/>
            <person name="Grigoriev I.V."/>
            <person name="Spatafora J.W."/>
            <person name="Aime M.C."/>
        </authorList>
    </citation>
    <scope>NUCLEOTIDE SEQUENCE [LARGE SCALE GENOMIC DNA]</scope>
    <source>
        <strain evidence="2 3">MCA 5214</strain>
    </source>
</reference>
<feature type="compositionally biased region" description="Basic and acidic residues" evidence="1">
    <location>
        <begin position="114"/>
        <end position="132"/>
    </location>
</feature>
<feature type="compositionally biased region" description="Polar residues" evidence="1">
    <location>
        <begin position="98"/>
        <end position="113"/>
    </location>
</feature>
<feature type="compositionally biased region" description="Polar residues" evidence="1">
    <location>
        <begin position="133"/>
        <end position="148"/>
    </location>
</feature>
<evidence type="ECO:0000256" key="1">
    <source>
        <dbReference type="SAM" id="MobiDB-lite"/>
    </source>
</evidence>
<sequence length="414" mass="45392">MSGVWYHFALGGRQHRVRLSDEHLFGQARQCSQTTLISEPQRVPSPPPEASITLPPAPTEHGARPVQHQASQSQLKTEPQPTSSSAALEQPCDELHFRTSNQGQSSVPSSGQESEVHEDAVEGKELDYDHNNLNHGQGTGRSHPQENAGSAGATVATENSSLAHWETFSFPSWIPQAKEGDIGWRLFEGYPCTVIDSDVHLKFGQWPFRFPAYGKKIANGSAKLFLRDIEWDPEVAVQPHACSPVASWILNHCHIVFASEAHPTQWQPYRPCTKTLNEVEDRFFHLIAEATGLIGGLENIWDIKQPIAHCNKDVAISASLKGLAVRLADGGARFALESTNNDSIKTLILPGTQSDRTLLGRVPSRTILPDKQRLNMASYGSPQHLLLKVQRNAQAAPASRSAAVIRELAMSVTA</sequence>
<evidence type="ECO:0000313" key="3">
    <source>
        <dbReference type="Proteomes" id="UP000245884"/>
    </source>
</evidence>
<protein>
    <submittedName>
        <fullName evidence="2">Uncharacterized protein</fullName>
    </submittedName>
</protein>
<feature type="region of interest" description="Disordered" evidence="1">
    <location>
        <begin position="35"/>
        <end position="156"/>
    </location>
</feature>
<dbReference type="AlphaFoldDB" id="A0A316UXP6"/>
<feature type="compositionally biased region" description="Polar residues" evidence="1">
    <location>
        <begin position="68"/>
        <end position="87"/>
    </location>
</feature>
<organism evidence="2 3">
    <name type="scientific">Jaminaea rosea</name>
    <dbReference type="NCBI Taxonomy" id="1569628"/>
    <lineage>
        <taxon>Eukaryota</taxon>
        <taxon>Fungi</taxon>
        <taxon>Dikarya</taxon>
        <taxon>Basidiomycota</taxon>
        <taxon>Ustilaginomycotina</taxon>
        <taxon>Exobasidiomycetes</taxon>
        <taxon>Microstromatales</taxon>
        <taxon>Microstromatales incertae sedis</taxon>
        <taxon>Jaminaea</taxon>
    </lineage>
</organism>
<dbReference type="EMBL" id="KZ819666">
    <property type="protein sequence ID" value="PWN27915.1"/>
    <property type="molecule type" value="Genomic_DNA"/>
</dbReference>
<dbReference type="Proteomes" id="UP000245884">
    <property type="component" value="Unassembled WGS sequence"/>
</dbReference>
<keyword evidence="3" id="KW-1185">Reference proteome</keyword>
<accession>A0A316UXP6</accession>